<feature type="domain" description="Metallo-beta-lactamase" evidence="1">
    <location>
        <begin position="35"/>
        <end position="221"/>
    </location>
</feature>
<evidence type="ECO:0000259" key="1">
    <source>
        <dbReference type="SMART" id="SM00849"/>
    </source>
</evidence>
<dbReference type="PANTHER" id="PTHR42663:SF12">
    <property type="entry name" value="ATP-BINDING PROTEIN PHNP"/>
    <property type="match status" value="1"/>
</dbReference>
<organism evidence="2 3">
    <name type="scientific">Methanochimaera problematica</name>
    <dbReference type="NCBI Taxonomy" id="2609417"/>
    <lineage>
        <taxon>Archaea</taxon>
        <taxon>Methanobacteriati</taxon>
        <taxon>Methanobacteriota</taxon>
        <taxon>Stenosarchaea group</taxon>
        <taxon>Methanomicrobia</taxon>
        <taxon>Methanomicrobiales</taxon>
        <taxon>Methanomicrobiaceae</taxon>
        <taxon>Methanochimaera</taxon>
    </lineage>
</organism>
<dbReference type="CDD" id="cd16279">
    <property type="entry name" value="metallo-hydrolase-like_MBL-fold"/>
    <property type="match status" value="1"/>
</dbReference>
<protein>
    <submittedName>
        <fullName evidence="2">MBL fold metallo-hydrolase</fullName>
    </submittedName>
</protein>
<dbReference type="GeneID" id="85230159"/>
<reference evidence="2 3" key="1">
    <citation type="submission" date="2019-09" db="EMBL/GenBank/DDBJ databases">
        <title>The complete genome of Methanoplanus sp. FWC-SCC4.</title>
        <authorList>
            <person name="Chen S.-C."/>
            <person name="Zhou Y.-Z."/>
            <person name="Lai M.-C."/>
        </authorList>
    </citation>
    <scope>NUCLEOTIDE SEQUENCE [LARGE SCALE GENOMIC DNA]</scope>
    <source>
        <strain evidence="2 3">FWC-SCC4</strain>
    </source>
</reference>
<name>A0AA97FC14_9EURY</name>
<dbReference type="InterPro" id="IPR036866">
    <property type="entry name" value="RibonucZ/Hydroxyglut_hydro"/>
</dbReference>
<dbReference type="AlphaFoldDB" id="A0AA97FC14"/>
<dbReference type="EMBL" id="CP043875">
    <property type="protein sequence ID" value="WOF16690.1"/>
    <property type="molecule type" value="Genomic_DNA"/>
</dbReference>
<dbReference type="RefSeq" id="WP_317136116.1">
    <property type="nucleotide sequence ID" value="NZ_CP043875.1"/>
</dbReference>
<evidence type="ECO:0000313" key="3">
    <source>
        <dbReference type="Proteomes" id="UP001301797"/>
    </source>
</evidence>
<dbReference type="KEGG" id="mefw:F1737_08310"/>
<dbReference type="Gene3D" id="3.60.15.10">
    <property type="entry name" value="Ribonuclease Z/Hydroxyacylglutathione hydrolase-like"/>
    <property type="match status" value="1"/>
</dbReference>
<keyword evidence="3" id="KW-1185">Reference proteome</keyword>
<dbReference type="Pfam" id="PF12706">
    <property type="entry name" value="Lactamase_B_2"/>
    <property type="match status" value="1"/>
</dbReference>
<sequence>MKITLLGTGDTIGAPKIGCDCEVCSLLKAENRERLRTSMLIENEGKRILIDTSPDLRRQLLSNGSPAIDYVVWTHAHYDHIAGYNEFYRVQKFPPAYAAPEVMEDIKKFFYYLRFEKNPVPAYESFVLAGIRFTLVEVNHPPIFTCGVVMEYNGKKIGYTSDTNPLLNERTTELLSDCDLLFLDSLMPPDVHIGKHMNYAEATEFAKAVRAKEFHLVHMSHRIGDDLPHVSHDGDVFEF</sequence>
<dbReference type="Proteomes" id="UP001301797">
    <property type="component" value="Chromosome"/>
</dbReference>
<evidence type="ECO:0000313" key="2">
    <source>
        <dbReference type="EMBL" id="WOF16690.1"/>
    </source>
</evidence>
<dbReference type="SMART" id="SM00849">
    <property type="entry name" value="Lactamase_B"/>
    <property type="match status" value="1"/>
</dbReference>
<proteinExistence type="predicted"/>
<accession>A0AA97FC14</accession>
<dbReference type="PANTHER" id="PTHR42663">
    <property type="entry name" value="HYDROLASE C777.06C-RELATED-RELATED"/>
    <property type="match status" value="1"/>
</dbReference>
<gene>
    <name evidence="2" type="ORF">F1737_08310</name>
</gene>
<dbReference type="InterPro" id="IPR001279">
    <property type="entry name" value="Metallo-B-lactamas"/>
</dbReference>
<dbReference type="SUPFAM" id="SSF56281">
    <property type="entry name" value="Metallo-hydrolase/oxidoreductase"/>
    <property type="match status" value="1"/>
</dbReference>